<proteinExistence type="predicted"/>
<dbReference type="Proteomes" id="UP000311605">
    <property type="component" value="Unassembled WGS sequence"/>
</dbReference>
<organism evidence="1 2">
    <name type="scientific">Aliirhizobium smilacinae</name>
    <dbReference type="NCBI Taxonomy" id="1395944"/>
    <lineage>
        <taxon>Bacteria</taxon>
        <taxon>Pseudomonadati</taxon>
        <taxon>Pseudomonadota</taxon>
        <taxon>Alphaproteobacteria</taxon>
        <taxon>Hyphomicrobiales</taxon>
        <taxon>Rhizobiaceae</taxon>
        <taxon>Aliirhizobium</taxon>
    </lineage>
</organism>
<dbReference type="RefSeq" id="WP_139679324.1">
    <property type="nucleotide sequence ID" value="NZ_VDMN01000010.1"/>
</dbReference>
<name>A0A5C4XBM6_9HYPH</name>
<sequence>MHQDEEVKVTLSCEHLQVVRKSIESGEFATLSEAIQDGVETWKRCRIEDIERKNALNELVLNAAELYPASPKTALREDKSPDVTDPVVVIYRDE</sequence>
<accession>A0A5C4XBM6</accession>
<reference evidence="1 2" key="1">
    <citation type="submission" date="2019-06" db="EMBL/GenBank/DDBJ databases">
        <title>The draft genome of Rhizobium smilacinae PTYR-5.</title>
        <authorList>
            <person name="Liu L."/>
            <person name="Li L."/>
            <person name="Zhang X."/>
        </authorList>
    </citation>
    <scope>NUCLEOTIDE SEQUENCE [LARGE SCALE GENOMIC DNA]</scope>
    <source>
        <strain evidence="1 2">PTYR-5</strain>
    </source>
</reference>
<keyword evidence="2" id="KW-1185">Reference proteome</keyword>
<evidence type="ECO:0000313" key="2">
    <source>
        <dbReference type="Proteomes" id="UP000311605"/>
    </source>
</evidence>
<dbReference type="AlphaFoldDB" id="A0A5C4XBM6"/>
<protein>
    <recommendedName>
        <fullName evidence="3">Type II toxin-antitoxin system ParD family antitoxin</fullName>
    </recommendedName>
</protein>
<dbReference type="EMBL" id="VDMN01000010">
    <property type="protein sequence ID" value="TNM60120.1"/>
    <property type="molecule type" value="Genomic_DNA"/>
</dbReference>
<evidence type="ECO:0000313" key="1">
    <source>
        <dbReference type="EMBL" id="TNM60120.1"/>
    </source>
</evidence>
<comment type="caution">
    <text evidence="1">The sequence shown here is derived from an EMBL/GenBank/DDBJ whole genome shotgun (WGS) entry which is preliminary data.</text>
</comment>
<dbReference type="OrthoDB" id="291307at2"/>
<gene>
    <name evidence="1" type="ORF">FHP24_26865</name>
</gene>
<evidence type="ECO:0008006" key="3">
    <source>
        <dbReference type="Google" id="ProtNLM"/>
    </source>
</evidence>